<evidence type="ECO:0000256" key="2">
    <source>
        <dbReference type="SAM" id="SignalP"/>
    </source>
</evidence>
<proteinExistence type="predicted"/>
<feature type="coiled-coil region" evidence="1">
    <location>
        <begin position="159"/>
        <end position="186"/>
    </location>
</feature>
<evidence type="ECO:0000259" key="3">
    <source>
        <dbReference type="Pfam" id="PF01551"/>
    </source>
</evidence>
<dbReference type="InterPro" id="IPR011055">
    <property type="entry name" value="Dup_hybrid_motif"/>
</dbReference>
<dbReference type="InParanoid" id="A0A423PTM8"/>
<dbReference type="Gene3D" id="2.70.70.10">
    <property type="entry name" value="Glucose Permease (Domain IIA)"/>
    <property type="match status" value="1"/>
</dbReference>
<dbReference type="SUPFAM" id="SSF51261">
    <property type="entry name" value="Duplicated hybrid motif"/>
    <property type="match status" value="1"/>
</dbReference>
<evidence type="ECO:0000256" key="1">
    <source>
        <dbReference type="SAM" id="Coils"/>
    </source>
</evidence>
<dbReference type="CDD" id="cd12797">
    <property type="entry name" value="M23_peptidase"/>
    <property type="match status" value="1"/>
</dbReference>
<feature type="signal peptide" evidence="2">
    <location>
        <begin position="1"/>
        <end position="25"/>
    </location>
</feature>
<dbReference type="InterPro" id="IPR050570">
    <property type="entry name" value="Cell_wall_metabolism_enzyme"/>
</dbReference>
<dbReference type="OrthoDB" id="9784703at2"/>
<keyword evidence="2" id="KW-0732">Signal</keyword>
<dbReference type="PANTHER" id="PTHR21666:SF270">
    <property type="entry name" value="MUREIN HYDROLASE ACTIVATOR ENVC"/>
    <property type="match status" value="1"/>
</dbReference>
<dbReference type="EMBL" id="AYKG01000018">
    <property type="protein sequence ID" value="ROO28943.1"/>
    <property type="molecule type" value="Genomic_DNA"/>
</dbReference>
<name>A0A423PTM8_9GAMM</name>
<feature type="domain" description="M23ase beta-sheet core" evidence="3">
    <location>
        <begin position="285"/>
        <end position="378"/>
    </location>
</feature>
<dbReference type="Gene3D" id="6.10.250.3150">
    <property type="match status" value="1"/>
</dbReference>
<feature type="coiled-coil region" evidence="1">
    <location>
        <begin position="215"/>
        <end position="242"/>
    </location>
</feature>
<evidence type="ECO:0000313" key="4">
    <source>
        <dbReference type="EMBL" id="ROO28943.1"/>
    </source>
</evidence>
<dbReference type="PANTHER" id="PTHR21666">
    <property type="entry name" value="PEPTIDASE-RELATED"/>
    <property type="match status" value="1"/>
</dbReference>
<dbReference type="FunFam" id="2.70.70.10:FF:000003">
    <property type="entry name" value="Murein hydrolase activator EnvC"/>
    <property type="match status" value="1"/>
</dbReference>
<dbReference type="InterPro" id="IPR016047">
    <property type="entry name" value="M23ase_b-sheet_dom"/>
</dbReference>
<organism evidence="4 5">
    <name type="scientific">Salinisphaera japonica YTM-1</name>
    <dbReference type="NCBI Taxonomy" id="1209778"/>
    <lineage>
        <taxon>Bacteria</taxon>
        <taxon>Pseudomonadati</taxon>
        <taxon>Pseudomonadota</taxon>
        <taxon>Gammaproteobacteria</taxon>
        <taxon>Salinisphaerales</taxon>
        <taxon>Salinisphaeraceae</taxon>
        <taxon>Salinisphaera</taxon>
    </lineage>
</organism>
<protein>
    <submittedName>
        <fullName evidence="4">Peptidase M23</fullName>
    </submittedName>
</protein>
<evidence type="ECO:0000313" key="5">
    <source>
        <dbReference type="Proteomes" id="UP000285310"/>
    </source>
</evidence>
<gene>
    <name evidence="4" type="ORF">SAJA_07165</name>
</gene>
<dbReference type="AlphaFoldDB" id="A0A423PTM8"/>
<dbReference type="Pfam" id="PF01551">
    <property type="entry name" value="Peptidase_M23"/>
    <property type="match status" value="1"/>
</dbReference>
<keyword evidence="1" id="KW-0175">Coiled coil</keyword>
<keyword evidence="5" id="KW-1185">Reference proteome</keyword>
<comment type="caution">
    <text evidence="4">The sequence shown here is derived from an EMBL/GenBank/DDBJ whole genome shotgun (WGS) entry which is preliminary data.</text>
</comment>
<dbReference type="PROSITE" id="PS51257">
    <property type="entry name" value="PROKAR_LIPOPROTEIN"/>
    <property type="match status" value="1"/>
</dbReference>
<accession>A0A423PTM8</accession>
<feature type="coiled-coil region" evidence="1">
    <location>
        <begin position="29"/>
        <end position="123"/>
    </location>
</feature>
<dbReference type="FunCoup" id="A0A423PTM8">
    <property type="interactions" value="80"/>
</dbReference>
<dbReference type="GO" id="GO:0004222">
    <property type="term" value="F:metalloendopeptidase activity"/>
    <property type="evidence" value="ECO:0007669"/>
    <property type="project" value="TreeGrafter"/>
</dbReference>
<sequence>MRSIATYTTCLLVAVACATAQPALAADEGATARKELSTLRNRIEAVRDKIASDSNQRSDLSDSLAQAQQRISTTRKRLDTLDSHIATQKTRIDKLTAQRDAERARLTDELAALRAQVRAAYETGRISRMRLLLSGESPERLGRMLEYYRYFADAQGEQVNDLKQILARLAARQQSLEAEQSELADQRSTRAATLARLKESQAAQKQTLAALDRSLSEKRSSLSDMRDQAKDLERLLQSVQTQLADLPETPRGASFASLKGRMHPPVDGRTLAAFGQTKNGGPLRWQGQWFAARQGTPVSAVASGRVVYVGYMKGYGLIVIVDHGAHYYSLYGHAAASYVDVGDAVQAGQPIATAGHSGGHDTSGIYFEIRRGETPVNPRRWLAG</sequence>
<dbReference type="RefSeq" id="WP_123657958.1">
    <property type="nucleotide sequence ID" value="NZ_AYKG01000018.1"/>
</dbReference>
<reference evidence="4 5" key="1">
    <citation type="submission" date="2013-10" db="EMBL/GenBank/DDBJ databases">
        <title>Salinisphaera japonica YTM-1 Genome Sequencing.</title>
        <authorList>
            <person name="Lai Q."/>
            <person name="Li C."/>
            <person name="Shao Z."/>
        </authorList>
    </citation>
    <scope>NUCLEOTIDE SEQUENCE [LARGE SCALE GENOMIC DNA]</scope>
    <source>
        <strain evidence="4 5">YTM-1</strain>
    </source>
</reference>
<dbReference type="Proteomes" id="UP000285310">
    <property type="component" value="Unassembled WGS sequence"/>
</dbReference>
<feature type="chain" id="PRO_5019298901" evidence="2">
    <location>
        <begin position="26"/>
        <end position="384"/>
    </location>
</feature>